<comment type="pathway">
    <text evidence="4">One-carbon metabolism; methanogenesis from CO(2); methyl-coenzyme M from 5,10-methylene-5,6,7,8-tetrahydromethanopterin: step 1/2.</text>
</comment>
<dbReference type="GO" id="GO:0005737">
    <property type="term" value="C:cytoplasm"/>
    <property type="evidence" value="ECO:0007669"/>
    <property type="project" value="UniProtKB-SubCell"/>
</dbReference>
<evidence type="ECO:0000256" key="3">
    <source>
        <dbReference type="ARBA" id="ARBA00023002"/>
    </source>
</evidence>
<dbReference type="GO" id="GO:0019386">
    <property type="term" value="P:methanogenesis, from carbon dioxide"/>
    <property type="evidence" value="ECO:0007669"/>
    <property type="project" value="UniProtKB-UniRule"/>
</dbReference>
<dbReference type="Proteomes" id="UP000634805">
    <property type="component" value="Unassembled WGS sequence"/>
</dbReference>
<dbReference type="GO" id="GO:0018537">
    <property type="term" value="F:coenzyme F420-dependent N5,N10-methenyltetrahydromethanopterin reductase activity"/>
    <property type="evidence" value="ECO:0007669"/>
    <property type="project" value="UniProtKB-UniRule"/>
</dbReference>
<organism evidence="6 7">
    <name type="scientific">Candidatus Argoarchaeum ethanivorans</name>
    <dbReference type="NCBI Taxonomy" id="2608793"/>
    <lineage>
        <taxon>Archaea</taxon>
        <taxon>Methanobacteriati</taxon>
        <taxon>Methanobacteriota</taxon>
        <taxon>Stenosarchaea group</taxon>
        <taxon>Methanomicrobia</taxon>
        <taxon>Methanosarcinales</taxon>
        <taxon>Methanosarcinales incertae sedis</taxon>
        <taxon>GOM Arc I cluster</taxon>
        <taxon>Candidatus Argoarchaeum</taxon>
    </lineage>
</organism>
<comment type="subcellular location">
    <subcellularLocation>
        <location evidence="4">Cytoplasm</location>
    </subcellularLocation>
</comment>
<comment type="caution">
    <text evidence="6">The sequence shown here is derived from an EMBL/GenBank/DDBJ whole genome shotgun (WGS) entry which is preliminary data.</text>
</comment>
<proteinExistence type="inferred from homology"/>
<keyword evidence="3 4" id="KW-0560">Oxidoreductase</keyword>
<evidence type="ECO:0000256" key="2">
    <source>
        <dbReference type="ARBA" id="ARBA00022563"/>
    </source>
</evidence>
<comment type="catalytic activity">
    <reaction evidence="4">
        <text>5-methyl-5,6,7,8-tetrahydromethanopterin + oxidized coenzyme F420-(gamma-L-Glu)(n) + H(+) = 5,10-methylenetetrahydromethanopterin + reduced coenzyme F420-(gamma-L-Glu)(n)</text>
        <dbReference type="Rhea" id="RHEA:21144"/>
        <dbReference type="Rhea" id="RHEA-COMP:12939"/>
        <dbReference type="Rhea" id="RHEA-COMP:14378"/>
        <dbReference type="ChEBI" id="CHEBI:15378"/>
        <dbReference type="ChEBI" id="CHEBI:57818"/>
        <dbReference type="ChEBI" id="CHEBI:58116"/>
        <dbReference type="ChEBI" id="CHEBI:133980"/>
        <dbReference type="ChEBI" id="CHEBI:139511"/>
        <dbReference type="EC" id="1.5.98.2"/>
    </reaction>
</comment>
<dbReference type="AlphaFoldDB" id="A0A811T9M4"/>
<dbReference type="InterPro" id="IPR050564">
    <property type="entry name" value="F420-G6PD/mer"/>
</dbReference>
<evidence type="ECO:0000256" key="1">
    <source>
        <dbReference type="ARBA" id="ARBA00022490"/>
    </source>
</evidence>
<dbReference type="GO" id="GO:0016705">
    <property type="term" value="F:oxidoreductase activity, acting on paired donors, with incorporation or reduction of molecular oxygen"/>
    <property type="evidence" value="ECO:0007669"/>
    <property type="project" value="InterPro"/>
</dbReference>
<dbReference type="InterPro" id="IPR019946">
    <property type="entry name" value="MeH4methanopterin_reductase"/>
</dbReference>
<evidence type="ECO:0000259" key="5">
    <source>
        <dbReference type="Pfam" id="PF00296"/>
    </source>
</evidence>
<comment type="function">
    <text evidence="4">Catalyzes the reversible reduction of methylene-H(4)MPT to methyl-H(4)MPT.</text>
</comment>
<dbReference type="CDD" id="cd01097">
    <property type="entry name" value="Tetrahydromethanopterin_reductase"/>
    <property type="match status" value="1"/>
</dbReference>
<evidence type="ECO:0000313" key="7">
    <source>
        <dbReference type="Proteomes" id="UP000634805"/>
    </source>
</evidence>
<dbReference type="UniPathway" id="UPA00640">
    <property type="reaction ID" value="UER00697"/>
</dbReference>
<sequence length="331" mass="35590">MEISFGIEFLANEPAEKLADLVKTSEDNGLAYAWITDHYNNRDAFALLTYIAANTSKIKLGPGVTNPYTRTPAQLTSAIATVNEVSNGRAIFGIGPGDRVTFDGLGIEWKKPLTTVKETVEIFRELLTGKKISYDGKVCKIKSAKLNFSKGANIPVYIGAQGTNMLKLAGELAEGALVNGSHPRDFESAVKLLKEGTDKANKNFDDFDVAAYTSFSIADTMADAEKTAKPVTAFIVAGSPDVVFEKHGIPIEDVNKVRDGFKESFGAAVKAVTPEMLDSFSICGTPNECIEKIDKLIKAGVTQVIPGSPLGPDKVKSIELIGTQLIPHFVK</sequence>
<protein>
    <recommendedName>
        <fullName evidence="4">5,10-methylenetetrahydromethanopterin reductase</fullName>
        <ecNumber evidence="4">1.5.98.2</ecNumber>
    </recommendedName>
    <alternativeName>
        <fullName evidence="4">Coenzyme F420-dependent N(5),N(10)-methylenetetrahydromethanopterin reductase</fullName>
    </alternativeName>
    <alternativeName>
        <fullName evidence="4">Methylene-H(4)MPT reductase</fullName>
    </alternativeName>
</protein>
<evidence type="ECO:0000256" key="4">
    <source>
        <dbReference type="HAMAP-Rule" id="MF_01091"/>
    </source>
</evidence>
<dbReference type="PANTHER" id="PTHR43244">
    <property type="match status" value="1"/>
</dbReference>
<feature type="domain" description="Luciferase-like" evidence="5">
    <location>
        <begin position="13"/>
        <end position="303"/>
    </location>
</feature>
<reference evidence="6" key="1">
    <citation type="submission" date="2020-10" db="EMBL/GenBank/DDBJ databases">
        <authorList>
            <person name="Hahn C.J."/>
            <person name="Laso-Perez R."/>
            <person name="Vulcano F."/>
            <person name="Vaziourakis K.-M."/>
            <person name="Stokke R."/>
            <person name="Steen I.H."/>
            <person name="Teske A."/>
            <person name="Boetius A."/>
            <person name="Liebeke M."/>
            <person name="Amann R."/>
            <person name="Knittel K."/>
        </authorList>
    </citation>
    <scope>NUCLEOTIDE SEQUENCE</scope>
    <source>
        <strain evidence="6">Gfbio:e3339647-f889-4370-9287-4fb5cb688e4c:AG392D22_GoMArc1</strain>
    </source>
</reference>
<name>A0A811T9M4_9EURY</name>
<accession>A0A811T9M4</accession>
<dbReference type="NCBIfam" id="NF002619">
    <property type="entry name" value="PRK02271.1"/>
    <property type="match status" value="1"/>
</dbReference>
<keyword evidence="2 4" id="KW-0554">One-carbon metabolism</keyword>
<evidence type="ECO:0000313" key="6">
    <source>
        <dbReference type="EMBL" id="CAD6494014.1"/>
    </source>
</evidence>
<dbReference type="EMBL" id="CAJHIS010000017">
    <property type="protein sequence ID" value="CAD6494014.1"/>
    <property type="molecule type" value="Genomic_DNA"/>
</dbReference>
<dbReference type="HAMAP" id="MF_01091">
    <property type="entry name" value="F420_mer"/>
    <property type="match status" value="1"/>
</dbReference>
<dbReference type="GO" id="GO:0006730">
    <property type="term" value="P:one-carbon metabolic process"/>
    <property type="evidence" value="ECO:0007669"/>
    <property type="project" value="UniProtKB-UniRule"/>
</dbReference>
<gene>
    <name evidence="4 6" type="primary">mer</name>
    <name evidence="6" type="ORF">EMLJLAPB_00683</name>
</gene>
<comment type="similarity">
    <text evidence="4">Belongs to the mer family.</text>
</comment>
<dbReference type="EC" id="1.5.98.2" evidence="4"/>
<dbReference type="InterPro" id="IPR036661">
    <property type="entry name" value="Luciferase-like_sf"/>
</dbReference>
<dbReference type="NCBIfam" id="TIGR03555">
    <property type="entry name" value="F420_mer"/>
    <property type="match status" value="1"/>
</dbReference>
<dbReference type="Pfam" id="PF00296">
    <property type="entry name" value="Bac_luciferase"/>
    <property type="match status" value="1"/>
</dbReference>
<dbReference type="InterPro" id="IPR011251">
    <property type="entry name" value="Luciferase-like_dom"/>
</dbReference>
<keyword evidence="4" id="KW-0484">Methanogenesis</keyword>
<keyword evidence="1 4" id="KW-0963">Cytoplasm</keyword>
<dbReference type="Gene3D" id="3.20.20.30">
    <property type="entry name" value="Luciferase-like domain"/>
    <property type="match status" value="1"/>
</dbReference>
<dbReference type="PANTHER" id="PTHR43244:SF1">
    <property type="entry name" value="5,10-METHYLENETETRAHYDROMETHANOPTERIN REDUCTASE"/>
    <property type="match status" value="1"/>
</dbReference>
<dbReference type="SUPFAM" id="SSF51679">
    <property type="entry name" value="Bacterial luciferase-like"/>
    <property type="match status" value="1"/>
</dbReference>